<evidence type="ECO:0000313" key="3">
    <source>
        <dbReference type="Proteomes" id="UP001529510"/>
    </source>
</evidence>
<feature type="non-terminal residue" evidence="2">
    <location>
        <position position="55"/>
    </location>
</feature>
<reference evidence="2 3" key="1">
    <citation type="submission" date="2024-05" db="EMBL/GenBank/DDBJ databases">
        <title>Genome sequencing and assembly of Indian major carp, Cirrhinus mrigala (Hamilton, 1822).</title>
        <authorList>
            <person name="Mohindra V."/>
            <person name="Chowdhury L.M."/>
            <person name="Lal K."/>
            <person name="Jena J.K."/>
        </authorList>
    </citation>
    <scope>NUCLEOTIDE SEQUENCE [LARGE SCALE GENOMIC DNA]</scope>
    <source>
        <strain evidence="2">CM1030</strain>
        <tissue evidence="2">Blood</tissue>
    </source>
</reference>
<evidence type="ECO:0000256" key="1">
    <source>
        <dbReference type="SAM" id="MobiDB-lite"/>
    </source>
</evidence>
<evidence type="ECO:0000313" key="2">
    <source>
        <dbReference type="EMBL" id="KAL0178717.1"/>
    </source>
</evidence>
<dbReference type="Proteomes" id="UP001529510">
    <property type="component" value="Unassembled WGS sequence"/>
</dbReference>
<dbReference type="EMBL" id="JAMKFB020000013">
    <property type="protein sequence ID" value="KAL0178717.1"/>
    <property type="molecule type" value="Genomic_DNA"/>
</dbReference>
<protein>
    <submittedName>
        <fullName evidence="2">Uncharacterized protein</fullName>
    </submittedName>
</protein>
<accession>A0ABD0PXS0</accession>
<keyword evidence="3" id="KW-1185">Reference proteome</keyword>
<organism evidence="2 3">
    <name type="scientific">Cirrhinus mrigala</name>
    <name type="common">Mrigala</name>
    <dbReference type="NCBI Taxonomy" id="683832"/>
    <lineage>
        <taxon>Eukaryota</taxon>
        <taxon>Metazoa</taxon>
        <taxon>Chordata</taxon>
        <taxon>Craniata</taxon>
        <taxon>Vertebrata</taxon>
        <taxon>Euteleostomi</taxon>
        <taxon>Actinopterygii</taxon>
        <taxon>Neopterygii</taxon>
        <taxon>Teleostei</taxon>
        <taxon>Ostariophysi</taxon>
        <taxon>Cypriniformes</taxon>
        <taxon>Cyprinidae</taxon>
        <taxon>Labeoninae</taxon>
        <taxon>Labeonini</taxon>
        <taxon>Cirrhinus</taxon>
    </lineage>
</organism>
<dbReference type="AlphaFoldDB" id="A0ABD0PXS0"/>
<proteinExistence type="predicted"/>
<name>A0ABD0PXS0_CIRMR</name>
<feature type="region of interest" description="Disordered" evidence="1">
    <location>
        <begin position="33"/>
        <end position="55"/>
    </location>
</feature>
<gene>
    <name evidence="2" type="ORF">M9458_027611</name>
</gene>
<comment type="caution">
    <text evidence="2">The sequence shown here is derived from an EMBL/GenBank/DDBJ whole genome shotgun (WGS) entry which is preliminary data.</text>
</comment>
<sequence>MFKKFSVEWLSQSFHAQDLNQEKCFRNVSNDAFSDAPHASDVVGEGESKAPSSPT</sequence>